<accession>A0AAD7F769</accession>
<dbReference type="Proteomes" id="UP001221757">
    <property type="component" value="Unassembled WGS sequence"/>
</dbReference>
<reference evidence="2" key="1">
    <citation type="submission" date="2023-03" db="EMBL/GenBank/DDBJ databases">
        <title>Massive genome expansion in bonnet fungi (Mycena s.s.) driven by repeated elements and novel gene families across ecological guilds.</title>
        <authorList>
            <consortium name="Lawrence Berkeley National Laboratory"/>
            <person name="Harder C.B."/>
            <person name="Miyauchi S."/>
            <person name="Viragh M."/>
            <person name="Kuo A."/>
            <person name="Thoen E."/>
            <person name="Andreopoulos B."/>
            <person name="Lu D."/>
            <person name="Skrede I."/>
            <person name="Drula E."/>
            <person name="Henrissat B."/>
            <person name="Morin E."/>
            <person name="Kohler A."/>
            <person name="Barry K."/>
            <person name="LaButti K."/>
            <person name="Morin E."/>
            <person name="Salamov A."/>
            <person name="Lipzen A."/>
            <person name="Mereny Z."/>
            <person name="Hegedus B."/>
            <person name="Baldrian P."/>
            <person name="Stursova M."/>
            <person name="Weitz H."/>
            <person name="Taylor A."/>
            <person name="Grigoriev I.V."/>
            <person name="Nagy L.G."/>
            <person name="Martin F."/>
            <person name="Kauserud H."/>
        </authorList>
    </citation>
    <scope>NUCLEOTIDE SEQUENCE</scope>
    <source>
        <strain evidence="2">CBHHK067</strain>
    </source>
</reference>
<keyword evidence="3" id="KW-1185">Reference proteome</keyword>
<sequence length="359" mass="38362">MRGGTTAATEILASIPPKVYETPYAPHCCHGWRHRPASARTQTPRPPPRPELHTLGISGFARVAIRDNVHAPRTPGGTILARFDAETDTALAGSIDPPTLSLYTDASRPHTKTPPLLLLATCAPLPPRFGLARSLSSGATICGGDTIPLHSPTPRAAPYKTRADVAPPAATRVWWPRAAPLDTVLIFTNPASREPRAAVTHDAPPRSRLANTPAAHDIDIALAPDSSARGDPAPRLHAPPHDIVLVPPPRCCPEPARHPMYAPPTTRTAPPNAPSPRAAAPDDAPPRPRPATRYPRFPPAAHRCRHRPRPRCWDGIRHPLPAAPRRHTPGPLGGGWRSGDTVLIPLRAAATHDAAAPLR</sequence>
<evidence type="ECO:0000313" key="2">
    <source>
        <dbReference type="EMBL" id="KAJ7601294.1"/>
    </source>
</evidence>
<organism evidence="2 3">
    <name type="scientific">Mycena rosella</name>
    <name type="common">Pink bonnet</name>
    <name type="synonym">Agaricus rosellus</name>
    <dbReference type="NCBI Taxonomy" id="1033263"/>
    <lineage>
        <taxon>Eukaryota</taxon>
        <taxon>Fungi</taxon>
        <taxon>Dikarya</taxon>
        <taxon>Basidiomycota</taxon>
        <taxon>Agaricomycotina</taxon>
        <taxon>Agaricomycetes</taxon>
        <taxon>Agaricomycetidae</taxon>
        <taxon>Agaricales</taxon>
        <taxon>Marasmiineae</taxon>
        <taxon>Mycenaceae</taxon>
        <taxon>Mycena</taxon>
    </lineage>
</organism>
<feature type="non-terminal residue" evidence="2">
    <location>
        <position position="359"/>
    </location>
</feature>
<evidence type="ECO:0000256" key="1">
    <source>
        <dbReference type="SAM" id="MobiDB-lite"/>
    </source>
</evidence>
<comment type="caution">
    <text evidence="2">The sequence shown here is derived from an EMBL/GenBank/DDBJ whole genome shotgun (WGS) entry which is preliminary data.</text>
</comment>
<evidence type="ECO:0000313" key="3">
    <source>
        <dbReference type="Proteomes" id="UP001221757"/>
    </source>
</evidence>
<dbReference type="AlphaFoldDB" id="A0AAD7F769"/>
<name>A0AAD7F769_MYCRO</name>
<gene>
    <name evidence="2" type="ORF">B0H17DRAFT_1342481</name>
</gene>
<feature type="region of interest" description="Disordered" evidence="1">
    <location>
        <begin position="224"/>
        <end position="306"/>
    </location>
</feature>
<dbReference type="EMBL" id="JARKIE010001663">
    <property type="protein sequence ID" value="KAJ7601294.1"/>
    <property type="molecule type" value="Genomic_DNA"/>
</dbReference>
<proteinExistence type="predicted"/>
<protein>
    <submittedName>
        <fullName evidence="2">Uncharacterized protein</fullName>
    </submittedName>
</protein>
<feature type="compositionally biased region" description="Low complexity" evidence="1">
    <location>
        <begin position="263"/>
        <end position="282"/>
    </location>
</feature>
<feature type="compositionally biased region" description="Low complexity" evidence="1">
    <location>
        <begin position="291"/>
        <end position="301"/>
    </location>
</feature>